<dbReference type="Proteomes" id="UP000620147">
    <property type="component" value="Unassembled WGS sequence"/>
</dbReference>
<accession>A0ABQ1E050</accession>
<reference evidence="1 2" key="1">
    <citation type="submission" date="2020-06" db="EMBL/GenBank/DDBJ databases">
        <title>Characterization of fructooligosaccharide metabolism and fructooligosaccharide-degrading enzymes in human commensal butyrate producers.</title>
        <authorList>
            <person name="Tanno H."/>
            <person name="Fujii T."/>
            <person name="Hirano K."/>
            <person name="Maeno S."/>
            <person name="Tonozuka T."/>
            <person name="Sakamoto M."/>
            <person name="Ohkuma M."/>
            <person name="Tochio T."/>
            <person name="Endo A."/>
        </authorList>
    </citation>
    <scope>NUCLEOTIDE SEQUENCE [LARGE SCALE GENOMIC DNA]</scope>
    <source>
        <strain evidence="1 2">JCM 31056</strain>
    </source>
</reference>
<evidence type="ECO:0000313" key="2">
    <source>
        <dbReference type="Proteomes" id="UP000620147"/>
    </source>
</evidence>
<dbReference type="RefSeq" id="WP_188885731.1">
    <property type="nucleotide sequence ID" value="NZ_BLYJ01000017.1"/>
</dbReference>
<evidence type="ECO:0008006" key="3">
    <source>
        <dbReference type="Google" id="ProtNLM"/>
    </source>
</evidence>
<sequence length="149" mass="17227">MNKVIRGKRYNTETAKLVGTWEANEPENSDFWEKEELYQKRSGEFFLIGQGGAQTQYARFSMSGESKPGIELRPIEPEEASDWAEEHLTADEYEALFGPVAEDGSRGRITLTLLNSTIDTVRREAQRRKMNFNEYLEKLIAQQMKEDQK</sequence>
<comment type="caution">
    <text evidence="1">The sequence shown here is derived from an EMBL/GenBank/DDBJ whole genome shotgun (WGS) entry which is preliminary data.</text>
</comment>
<dbReference type="EMBL" id="BLYJ01000017">
    <property type="protein sequence ID" value="GFO88347.1"/>
    <property type="molecule type" value="Genomic_DNA"/>
</dbReference>
<name>A0ABQ1E050_9FIRM</name>
<keyword evidence="2" id="KW-1185">Reference proteome</keyword>
<gene>
    <name evidence="1" type="ORF">BUFA31_15110</name>
</gene>
<proteinExistence type="predicted"/>
<protein>
    <recommendedName>
        <fullName evidence="3">Toxin-antitoxin system HicB family antitoxin</fullName>
    </recommendedName>
</protein>
<evidence type="ECO:0000313" key="1">
    <source>
        <dbReference type="EMBL" id="GFO88347.1"/>
    </source>
</evidence>
<organism evidence="1 2">
    <name type="scientific">Butyricicoccus faecihominis</name>
    <dbReference type="NCBI Taxonomy" id="1712515"/>
    <lineage>
        <taxon>Bacteria</taxon>
        <taxon>Bacillati</taxon>
        <taxon>Bacillota</taxon>
        <taxon>Clostridia</taxon>
        <taxon>Eubacteriales</taxon>
        <taxon>Butyricicoccaceae</taxon>
        <taxon>Butyricicoccus</taxon>
    </lineage>
</organism>